<evidence type="ECO:0000313" key="4">
    <source>
        <dbReference type="Proteomes" id="UP001352852"/>
    </source>
</evidence>
<keyword evidence="2" id="KW-0732">Signal</keyword>
<evidence type="ECO:0000313" key="3">
    <source>
        <dbReference type="EMBL" id="MED6294933.1"/>
    </source>
</evidence>
<name>A0ABU7F680_9TELE</name>
<accession>A0ABU7F680</accession>
<dbReference type="EMBL" id="JAHUTJ010076885">
    <property type="protein sequence ID" value="MED6294933.1"/>
    <property type="molecule type" value="Genomic_DNA"/>
</dbReference>
<proteinExistence type="predicted"/>
<evidence type="ECO:0000256" key="1">
    <source>
        <dbReference type="SAM" id="MobiDB-lite"/>
    </source>
</evidence>
<feature type="chain" id="PRO_5046709053" evidence="2">
    <location>
        <begin position="33"/>
        <end position="208"/>
    </location>
</feature>
<dbReference type="Proteomes" id="UP001352852">
    <property type="component" value="Unassembled WGS sequence"/>
</dbReference>
<evidence type="ECO:0000256" key="2">
    <source>
        <dbReference type="SAM" id="SignalP"/>
    </source>
</evidence>
<protein>
    <submittedName>
        <fullName evidence="3">Uncharacterized protein</fullName>
    </submittedName>
</protein>
<feature type="signal peptide" evidence="2">
    <location>
        <begin position="1"/>
        <end position="32"/>
    </location>
</feature>
<organism evidence="3 4">
    <name type="scientific">Characodon lateralis</name>
    <dbReference type="NCBI Taxonomy" id="208331"/>
    <lineage>
        <taxon>Eukaryota</taxon>
        <taxon>Metazoa</taxon>
        <taxon>Chordata</taxon>
        <taxon>Craniata</taxon>
        <taxon>Vertebrata</taxon>
        <taxon>Euteleostomi</taxon>
        <taxon>Actinopterygii</taxon>
        <taxon>Neopterygii</taxon>
        <taxon>Teleostei</taxon>
        <taxon>Neoteleostei</taxon>
        <taxon>Acanthomorphata</taxon>
        <taxon>Ovalentaria</taxon>
        <taxon>Atherinomorphae</taxon>
        <taxon>Cyprinodontiformes</taxon>
        <taxon>Goodeidae</taxon>
        <taxon>Characodon</taxon>
    </lineage>
</organism>
<comment type="caution">
    <text evidence="3">The sequence shown here is derived from an EMBL/GenBank/DDBJ whole genome shotgun (WGS) entry which is preliminary data.</text>
</comment>
<feature type="compositionally biased region" description="Basic and acidic residues" evidence="1">
    <location>
        <begin position="161"/>
        <end position="176"/>
    </location>
</feature>
<feature type="region of interest" description="Disordered" evidence="1">
    <location>
        <begin position="104"/>
        <end position="208"/>
    </location>
</feature>
<feature type="compositionally biased region" description="Polar residues" evidence="1">
    <location>
        <begin position="177"/>
        <end position="208"/>
    </location>
</feature>
<reference evidence="3 4" key="1">
    <citation type="submission" date="2021-06" db="EMBL/GenBank/DDBJ databases">
        <authorList>
            <person name="Palmer J.M."/>
        </authorList>
    </citation>
    <scope>NUCLEOTIDE SEQUENCE [LARGE SCALE GENOMIC DNA]</scope>
    <source>
        <strain evidence="3 4">CL_MEX2019</strain>
        <tissue evidence="3">Muscle</tissue>
    </source>
</reference>
<gene>
    <name evidence="3" type="ORF">CHARACLAT_026124</name>
</gene>
<keyword evidence="4" id="KW-1185">Reference proteome</keyword>
<sequence>MKREVRFCPKWHGALRFGLFFILPCLLRVAEAEITCRSCQDGHKWRAQELLLRVETSGPAATFKGEVWGSGDRTGRIPCEPGSAECSPDVEKYAEQRLKRIIDNQSGQAENGKVSQHKDGVGLTPRRLRRDSDGDKVSSARNRAPVEGQGTAAGRRAPRWSGEERRAAGARQEELKLNSSTFALTGDSSHNQAMVHWSGQNSSVSDPS</sequence>